<dbReference type="AlphaFoldDB" id="A0A1S3IXS8"/>
<dbReference type="GO" id="GO:0005615">
    <property type="term" value="C:extracellular space"/>
    <property type="evidence" value="ECO:0007669"/>
    <property type="project" value="TreeGrafter"/>
</dbReference>
<dbReference type="PANTHER" id="PTHR24024">
    <property type="entry name" value="PULMONARY SURFACTANT-ASSOCIATED PROTEIN A"/>
    <property type="match status" value="1"/>
</dbReference>
<feature type="chain" id="PRO_5010302732" evidence="2">
    <location>
        <begin position="24"/>
        <end position="299"/>
    </location>
</feature>
<feature type="signal peptide" evidence="2">
    <location>
        <begin position="1"/>
        <end position="23"/>
    </location>
</feature>
<feature type="coiled-coil region" evidence="1">
    <location>
        <begin position="45"/>
        <end position="86"/>
    </location>
</feature>
<keyword evidence="3" id="KW-1185">Reference proteome</keyword>
<dbReference type="PANTHER" id="PTHR24024:SF18">
    <property type="entry name" value="SHORT-CHAIN COLLAGEN C4-LIKE"/>
    <property type="match status" value="1"/>
</dbReference>
<evidence type="ECO:0000256" key="2">
    <source>
        <dbReference type="SAM" id="SignalP"/>
    </source>
</evidence>
<name>A0A1S3IXS8_LINAN</name>
<dbReference type="InParanoid" id="A0A1S3IXS8"/>
<keyword evidence="2" id="KW-0732">Signal</keyword>
<evidence type="ECO:0000313" key="4">
    <source>
        <dbReference type="RefSeq" id="XP_013403007.1"/>
    </source>
</evidence>
<sequence>MTILDSVLLSLLATVCILPYVENKAHGTGHNQVLMKMVYELQKDIIQDKQQLAQLNALTKQLKDEGEKLSEENKKLKENIKEINHLLHGKIDSRPENGTLHRAKRQVSINGQAGGAVYIRWGRTTCPVEAELVYSGIAGGSHYTHTGGGSNILCMPRDPQWGIYTDGFQSSGHFYGVEFRTAANDPFHKTNANSITSLTPQDVVCAACRVPTRSSHIMIPAHMECPNSWSKEYTGYLMSSAYTHKRSEYICVDSAPEVDEKGGDDKQGALLYNVEASCGSLPCPDYISGRELTCVVCTK</sequence>
<proteinExistence type="predicted"/>
<accession>A0A1S3IXS8</accession>
<gene>
    <name evidence="4" type="primary">LOC106168485</name>
</gene>
<dbReference type="Proteomes" id="UP000085678">
    <property type="component" value="Unplaced"/>
</dbReference>
<dbReference type="RefSeq" id="XP_013403007.1">
    <property type="nucleotide sequence ID" value="XM_013547553.1"/>
</dbReference>
<evidence type="ECO:0000256" key="1">
    <source>
        <dbReference type="SAM" id="Coils"/>
    </source>
</evidence>
<dbReference type="OrthoDB" id="6086925at2759"/>
<dbReference type="GeneID" id="106168485"/>
<reference evidence="4" key="1">
    <citation type="submission" date="2025-08" db="UniProtKB">
        <authorList>
            <consortium name="RefSeq"/>
        </authorList>
    </citation>
    <scope>IDENTIFICATION</scope>
    <source>
        <tissue evidence="4">Gonads</tissue>
    </source>
</reference>
<organism evidence="3 4">
    <name type="scientific">Lingula anatina</name>
    <name type="common">Brachiopod</name>
    <name type="synonym">Lingula unguis</name>
    <dbReference type="NCBI Taxonomy" id="7574"/>
    <lineage>
        <taxon>Eukaryota</taxon>
        <taxon>Metazoa</taxon>
        <taxon>Spiralia</taxon>
        <taxon>Lophotrochozoa</taxon>
        <taxon>Brachiopoda</taxon>
        <taxon>Linguliformea</taxon>
        <taxon>Lingulata</taxon>
        <taxon>Lingulida</taxon>
        <taxon>Linguloidea</taxon>
        <taxon>Lingulidae</taxon>
        <taxon>Lingula</taxon>
    </lineage>
</organism>
<dbReference type="KEGG" id="lak:106168485"/>
<keyword evidence="1" id="KW-0175">Coiled coil</keyword>
<protein>
    <submittedName>
        <fullName evidence="4">Uncharacterized protein LOC106168485</fullName>
    </submittedName>
</protein>
<evidence type="ECO:0000313" key="3">
    <source>
        <dbReference type="Proteomes" id="UP000085678"/>
    </source>
</evidence>
<dbReference type="InterPro" id="IPR051077">
    <property type="entry name" value="Ca-dependent_lectin"/>
</dbReference>